<reference evidence="2" key="1">
    <citation type="submission" date="2021-02" db="EMBL/GenBank/DDBJ databases">
        <authorList>
            <person name="Nieuwenhuis M."/>
            <person name="Van De Peppel L.J.J."/>
        </authorList>
    </citation>
    <scope>NUCLEOTIDE SEQUENCE</scope>
    <source>
        <strain evidence="2">D49</strain>
    </source>
</reference>
<dbReference type="EMBL" id="JABCKI010007218">
    <property type="protein sequence ID" value="KAG5633698.1"/>
    <property type="molecule type" value="Genomic_DNA"/>
</dbReference>
<proteinExistence type="predicted"/>
<feature type="non-terminal residue" evidence="2">
    <location>
        <position position="216"/>
    </location>
</feature>
<feature type="compositionally biased region" description="Acidic residues" evidence="1">
    <location>
        <begin position="154"/>
        <end position="186"/>
    </location>
</feature>
<dbReference type="AlphaFoldDB" id="A0A9P7FLA8"/>
<evidence type="ECO:0000256" key="1">
    <source>
        <dbReference type="SAM" id="MobiDB-lite"/>
    </source>
</evidence>
<name>A0A9P7FLA8_9AGAR</name>
<evidence type="ECO:0000313" key="3">
    <source>
        <dbReference type="Proteomes" id="UP000717328"/>
    </source>
</evidence>
<reference evidence="2" key="2">
    <citation type="submission" date="2021-10" db="EMBL/GenBank/DDBJ databases">
        <title>Phylogenomics reveals ancestral predisposition of the termite-cultivated fungus Termitomyces towards a domesticated lifestyle.</title>
        <authorList>
            <person name="Auxier B."/>
            <person name="Grum-Grzhimaylo A."/>
            <person name="Cardenas M.E."/>
            <person name="Lodge J.D."/>
            <person name="Laessoe T."/>
            <person name="Pedersen O."/>
            <person name="Smith M.E."/>
            <person name="Kuyper T.W."/>
            <person name="Franco-Molano E.A."/>
            <person name="Baroni T.J."/>
            <person name="Aanen D.K."/>
        </authorList>
    </citation>
    <scope>NUCLEOTIDE SEQUENCE</scope>
    <source>
        <strain evidence="2">D49</strain>
    </source>
</reference>
<comment type="caution">
    <text evidence="2">The sequence shown here is derived from an EMBL/GenBank/DDBJ whole genome shotgun (WGS) entry which is preliminary data.</text>
</comment>
<organism evidence="2 3">
    <name type="scientific">Sphagnurus paluster</name>
    <dbReference type="NCBI Taxonomy" id="117069"/>
    <lineage>
        <taxon>Eukaryota</taxon>
        <taxon>Fungi</taxon>
        <taxon>Dikarya</taxon>
        <taxon>Basidiomycota</taxon>
        <taxon>Agaricomycotina</taxon>
        <taxon>Agaricomycetes</taxon>
        <taxon>Agaricomycetidae</taxon>
        <taxon>Agaricales</taxon>
        <taxon>Tricholomatineae</taxon>
        <taxon>Lyophyllaceae</taxon>
        <taxon>Sphagnurus</taxon>
    </lineage>
</organism>
<evidence type="ECO:0000313" key="2">
    <source>
        <dbReference type="EMBL" id="KAG5633698.1"/>
    </source>
</evidence>
<feature type="region of interest" description="Disordered" evidence="1">
    <location>
        <begin position="79"/>
        <end position="216"/>
    </location>
</feature>
<gene>
    <name evidence="2" type="ORF">H0H81_005942</name>
</gene>
<dbReference type="Proteomes" id="UP000717328">
    <property type="component" value="Unassembled WGS sequence"/>
</dbReference>
<sequence>MASAPTAEPRPTRKGANKNPAKIVLDQRTRRCTAAEVKADLAKAQEEATTAAAKAKADLQEKIQSTAAIEDHIRKNAVESAKHAVHPDRWSTKKGLSLRPTPVKKTGAERAPKKAIKKKVILDSADEHEGGDNVIESMDLHDEGAEAFPPESGVDTESDGMLIDTEEGEDTNEQDNIEPNIPEEDYTPGVSDGNESGEDVSTIPKITLNPGKRSQK</sequence>
<protein>
    <submittedName>
        <fullName evidence="2">Uncharacterized protein</fullName>
    </submittedName>
</protein>
<accession>A0A9P7FLA8</accession>
<keyword evidence="3" id="KW-1185">Reference proteome</keyword>
<feature type="region of interest" description="Disordered" evidence="1">
    <location>
        <begin position="1"/>
        <end position="25"/>
    </location>
</feature>
<feature type="compositionally biased region" description="Basic and acidic residues" evidence="1">
    <location>
        <begin position="79"/>
        <end position="91"/>
    </location>
</feature>